<name>A0A919F6A5_9XANT</name>
<gene>
    <name evidence="2" type="ORF">GCM10009090_10370</name>
</gene>
<dbReference type="Proteomes" id="UP000623958">
    <property type="component" value="Unassembled WGS sequence"/>
</dbReference>
<keyword evidence="1" id="KW-0472">Membrane</keyword>
<feature type="transmembrane region" description="Helical" evidence="1">
    <location>
        <begin position="78"/>
        <end position="95"/>
    </location>
</feature>
<reference evidence="2" key="1">
    <citation type="journal article" date="2014" name="Int. J. Syst. Evol. Microbiol.">
        <title>Complete genome sequence of Corynebacterium casei LMG S-19264T (=DSM 44701T), isolated from a smear-ripened cheese.</title>
        <authorList>
            <consortium name="US DOE Joint Genome Institute (JGI-PGF)"/>
            <person name="Walter F."/>
            <person name="Albersmeier A."/>
            <person name="Kalinowski J."/>
            <person name="Ruckert C."/>
        </authorList>
    </citation>
    <scope>NUCLEOTIDE SEQUENCE</scope>
    <source>
        <strain evidence="2">JCM 13306</strain>
    </source>
</reference>
<comment type="caution">
    <text evidence="2">The sequence shown here is derived from an EMBL/GenBank/DDBJ whole genome shotgun (WGS) entry which is preliminary data.</text>
</comment>
<proteinExistence type="predicted"/>
<dbReference type="RefSeq" id="WP_140723527.1">
    <property type="nucleotide sequence ID" value="NZ_BNBA01000006.1"/>
</dbReference>
<dbReference type="EMBL" id="BNBA01000006">
    <property type="protein sequence ID" value="GHH50080.1"/>
    <property type="molecule type" value="Genomic_DNA"/>
</dbReference>
<reference evidence="2" key="2">
    <citation type="submission" date="2020-09" db="EMBL/GenBank/DDBJ databases">
        <authorList>
            <person name="Sun Q."/>
            <person name="Ohkuma M."/>
        </authorList>
    </citation>
    <scope>NUCLEOTIDE SEQUENCE</scope>
    <source>
        <strain evidence="2">JCM 13306</strain>
    </source>
</reference>
<evidence type="ECO:0000313" key="2">
    <source>
        <dbReference type="EMBL" id="GHH50080.1"/>
    </source>
</evidence>
<feature type="transmembrane region" description="Helical" evidence="1">
    <location>
        <begin position="132"/>
        <end position="153"/>
    </location>
</feature>
<organism evidence="2 3">
    <name type="scientific">Xanthomonas boreopolis</name>
    <dbReference type="NCBI Taxonomy" id="86183"/>
    <lineage>
        <taxon>Bacteria</taxon>
        <taxon>Pseudomonadati</taxon>
        <taxon>Pseudomonadota</taxon>
        <taxon>Gammaproteobacteria</taxon>
        <taxon>Lysobacterales</taxon>
        <taxon>Lysobacteraceae</taxon>
        <taxon>Xanthomonas</taxon>
    </lineage>
</organism>
<keyword evidence="3" id="KW-1185">Reference proteome</keyword>
<dbReference type="InterPro" id="IPR021125">
    <property type="entry name" value="DUF2127"/>
</dbReference>
<sequence>MDPADKPYDPDPHAHPGLHLIALLEAAKGLLAVLGATGLEILGPLPLQHGVSELIRRFNLDPEHGALPSLLRMISPDAVHLAAAGMLAYGVLHLVEAWGLWRAKAWASLLGCASAAIYLPFDIYAIVRHPGWASWGVLAVNLLVVAVLARDLVRRRSRGGAR</sequence>
<dbReference type="AlphaFoldDB" id="A0A919F6A5"/>
<evidence type="ECO:0000256" key="1">
    <source>
        <dbReference type="SAM" id="Phobius"/>
    </source>
</evidence>
<keyword evidence="1" id="KW-1133">Transmembrane helix</keyword>
<accession>A0A919F6A5</accession>
<evidence type="ECO:0000313" key="3">
    <source>
        <dbReference type="Proteomes" id="UP000623958"/>
    </source>
</evidence>
<dbReference type="Pfam" id="PF09900">
    <property type="entry name" value="DUF2127"/>
    <property type="match status" value="1"/>
</dbReference>
<protein>
    <submittedName>
        <fullName evidence="2">Membrane protein</fullName>
    </submittedName>
</protein>
<feature type="transmembrane region" description="Helical" evidence="1">
    <location>
        <begin position="107"/>
        <end position="126"/>
    </location>
</feature>
<keyword evidence="1" id="KW-0812">Transmembrane</keyword>